<evidence type="ECO:0000313" key="3">
    <source>
        <dbReference type="Proteomes" id="UP001566132"/>
    </source>
</evidence>
<dbReference type="EMBL" id="JBDJPC010000007">
    <property type="protein sequence ID" value="KAL1494688.1"/>
    <property type="molecule type" value="Genomic_DNA"/>
</dbReference>
<dbReference type="InterPro" id="IPR029044">
    <property type="entry name" value="Nucleotide-diphossugar_trans"/>
</dbReference>
<evidence type="ECO:0000256" key="1">
    <source>
        <dbReference type="SAM" id="Phobius"/>
    </source>
</evidence>
<keyword evidence="1" id="KW-0812">Transmembrane</keyword>
<dbReference type="Gene3D" id="3.90.550.10">
    <property type="entry name" value="Spore Coat Polysaccharide Biosynthesis Protein SpsA, Chain A"/>
    <property type="match status" value="1"/>
</dbReference>
<dbReference type="PANTHER" id="PTHR46612:SF1">
    <property type="entry name" value="XYLOSIDE XYLOSYLTRANSFERASE 1"/>
    <property type="match status" value="1"/>
</dbReference>
<dbReference type="PANTHER" id="PTHR46612">
    <property type="entry name" value="XYLOSIDE XYLOSYLTRANSFERASE 1"/>
    <property type="match status" value="1"/>
</dbReference>
<comment type="caution">
    <text evidence="2">The sequence shown here is derived from an EMBL/GenBank/DDBJ whole genome shotgun (WGS) entry which is preliminary data.</text>
</comment>
<evidence type="ECO:0008006" key="4">
    <source>
        <dbReference type="Google" id="ProtNLM"/>
    </source>
</evidence>
<feature type="transmembrane region" description="Helical" evidence="1">
    <location>
        <begin position="7"/>
        <end position="28"/>
    </location>
</feature>
<reference evidence="2 3" key="1">
    <citation type="submission" date="2024-05" db="EMBL/GenBank/DDBJ databases">
        <title>Genetic variation in Jamaican populations of the coffee berry borer (Hypothenemus hampei).</title>
        <authorList>
            <person name="Errbii M."/>
            <person name="Myrie A."/>
        </authorList>
    </citation>
    <scope>NUCLEOTIDE SEQUENCE [LARGE SCALE GENOMIC DNA]</scope>
    <source>
        <strain evidence="2">JA-Hopewell-2020-01-JO</strain>
        <tissue evidence="2">Whole body</tissue>
    </source>
</reference>
<accession>A0ABD1EJ12</accession>
<dbReference type="Proteomes" id="UP001566132">
    <property type="component" value="Unassembled WGS sequence"/>
</dbReference>
<evidence type="ECO:0000313" key="2">
    <source>
        <dbReference type="EMBL" id="KAL1494688.1"/>
    </source>
</evidence>
<organism evidence="2 3">
    <name type="scientific">Hypothenemus hampei</name>
    <name type="common">Coffee berry borer</name>
    <dbReference type="NCBI Taxonomy" id="57062"/>
    <lineage>
        <taxon>Eukaryota</taxon>
        <taxon>Metazoa</taxon>
        <taxon>Ecdysozoa</taxon>
        <taxon>Arthropoda</taxon>
        <taxon>Hexapoda</taxon>
        <taxon>Insecta</taxon>
        <taxon>Pterygota</taxon>
        <taxon>Neoptera</taxon>
        <taxon>Endopterygota</taxon>
        <taxon>Coleoptera</taxon>
        <taxon>Polyphaga</taxon>
        <taxon>Cucujiformia</taxon>
        <taxon>Curculionidae</taxon>
        <taxon>Scolytinae</taxon>
        <taxon>Hypothenemus</taxon>
    </lineage>
</organism>
<proteinExistence type="predicted"/>
<dbReference type="InterPro" id="IPR042465">
    <property type="entry name" value="XXLT1"/>
</dbReference>
<keyword evidence="1" id="KW-0472">Membrane</keyword>
<name>A0ABD1EJ12_HYPHA</name>
<protein>
    <recommendedName>
        <fullName evidence="4">Xyloside xylosyltransferase 1</fullName>
    </recommendedName>
</protein>
<gene>
    <name evidence="2" type="ORF">ABEB36_010252</name>
</gene>
<sequence length="357" mass="41580">MKKHGKFLIQIFLIIAITVIFYFSYITINLNNTLNISSPPSSFPFVNSTETNDYHIWLIFTKVSNDSPLTVKFKNLVYNLVNVSLDVPIKFHIIIDEQSKIIAQNKLSEVVYKLNQSLTYKFYNVQECASKISDIVSVMSPFFSSKPGTYYSDALFYLSLGLYRFAPISQKRALLLDCDVYFKRSVSVLFAEFNRFKPSAIFGLSPELSPVYHHILHTYKRKHKTTFGEFYHSRAIAPLNVHPRGFQGYNSGIVLINLEKQRSSKEFAQIILKENVSNITTKYKFRGHLGDQDFYTLIGYEYPQLIQTLNCGFNRQLCTWWREHGYKNIFNYYFKCDHETVVLHGNCNTKFDMLYGI</sequence>
<keyword evidence="1" id="KW-1133">Transmembrane helix</keyword>
<keyword evidence="3" id="KW-1185">Reference proteome</keyword>
<dbReference type="SUPFAM" id="SSF53448">
    <property type="entry name" value="Nucleotide-diphospho-sugar transferases"/>
    <property type="match status" value="1"/>
</dbReference>
<dbReference type="AlphaFoldDB" id="A0ABD1EJ12"/>